<dbReference type="FunFam" id="3.30.565.10:FF:000013">
    <property type="entry name" value="Two-component sensor histidine kinase"/>
    <property type="match status" value="1"/>
</dbReference>
<dbReference type="GO" id="GO:0005886">
    <property type="term" value="C:plasma membrane"/>
    <property type="evidence" value="ECO:0007669"/>
    <property type="project" value="UniProtKB-SubCell"/>
</dbReference>
<evidence type="ECO:0000256" key="8">
    <source>
        <dbReference type="ARBA" id="ARBA00022741"/>
    </source>
</evidence>
<accession>A0A9J6ZET0</accession>
<proteinExistence type="predicted"/>
<keyword evidence="11 14" id="KW-1133">Transmembrane helix</keyword>
<dbReference type="GO" id="GO:0000155">
    <property type="term" value="F:phosphorelay sensor kinase activity"/>
    <property type="evidence" value="ECO:0007669"/>
    <property type="project" value="InterPro"/>
</dbReference>
<evidence type="ECO:0000256" key="6">
    <source>
        <dbReference type="ARBA" id="ARBA00022679"/>
    </source>
</evidence>
<dbReference type="SMART" id="SM00388">
    <property type="entry name" value="HisKA"/>
    <property type="match status" value="1"/>
</dbReference>
<dbReference type="AlphaFoldDB" id="A0A9J6ZET0"/>
<name>A0A9J6ZET0_9BACL</name>
<keyword evidence="4" id="KW-1003">Cell membrane</keyword>
<keyword evidence="9" id="KW-0418">Kinase</keyword>
<keyword evidence="10 17" id="KW-0067">ATP-binding</keyword>
<keyword evidence="8" id="KW-0547">Nucleotide-binding</keyword>
<dbReference type="Pfam" id="PF00512">
    <property type="entry name" value="HisKA"/>
    <property type="match status" value="1"/>
</dbReference>
<evidence type="ECO:0000256" key="11">
    <source>
        <dbReference type="ARBA" id="ARBA00022989"/>
    </source>
</evidence>
<dbReference type="SUPFAM" id="SSF47384">
    <property type="entry name" value="Homodimeric domain of signal transducing histidine kinase"/>
    <property type="match status" value="1"/>
</dbReference>
<dbReference type="SMART" id="SM00304">
    <property type="entry name" value="HAMP"/>
    <property type="match status" value="1"/>
</dbReference>
<reference evidence="17" key="1">
    <citation type="submission" date="2022-05" db="EMBL/GenBank/DDBJ databases">
        <title>Novel bacterial taxa in a minimal lignocellulolytic consortium and its capacity to transform plastics disclosed by genome-resolved metagenomics.</title>
        <authorList>
            <person name="Rodriguez C.A.D."/>
            <person name="Diaz-Garcia L."/>
            <person name="Herrera K."/>
            <person name="Tarazona N.A."/>
            <person name="Sproer C."/>
            <person name="Overmann J."/>
            <person name="Jimenez D.J."/>
        </authorList>
    </citation>
    <scope>NUCLEOTIDE SEQUENCE</scope>
    <source>
        <strain evidence="17">MAG5</strain>
    </source>
</reference>
<dbReference type="InterPro" id="IPR003660">
    <property type="entry name" value="HAMP_dom"/>
</dbReference>
<evidence type="ECO:0000256" key="4">
    <source>
        <dbReference type="ARBA" id="ARBA00022475"/>
    </source>
</evidence>
<dbReference type="EC" id="2.7.13.3" evidence="3"/>
<dbReference type="Pfam" id="PF00672">
    <property type="entry name" value="HAMP"/>
    <property type="match status" value="1"/>
</dbReference>
<evidence type="ECO:0000256" key="3">
    <source>
        <dbReference type="ARBA" id="ARBA00012438"/>
    </source>
</evidence>
<sequence length="366" mass="42459">MKINLISVLRHISAFRIIVYIVLSMIFAVVMVNVLVYSYDEFAITIFIVDSVLQLIPRSLIYPIFLLVMIGLCLALFYRHEKKRYVVIRIRRMIEEVRHIATGNFHQQVEVVDNYELGTLAKNINNIVVQAQKSMEEERMAEKIKNDLVTNVSHDLRTPLTSIIGYLNLINEDKYRDEVELRYYTQILHDKVKRLHELINDLFEFTRMQNKGMTLHKEPINLAEMLDQLEVQFRLQLQQAGMECRQHHNGSHPIVLADGRKLVRVFENIIANAITYGKEGKYIDINLQVTEQAVCVEITNYGEGIPTIDLPHIFERFYRVEKSRSDYSGGSGLGLAIAKSIMDLHEGNIHVRSELESTTFRVILQK</sequence>
<dbReference type="Gene3D" id="3.30.565.10">
    <property type="entry name" value="Histidine kinase-like ATPase, C-terminal domain"/>
    <property type="match status" value="1"/>
</dbReference>
<evidence type="ECO:0000259" key="16">
    <source>
        <dbReference type="PROSITE" id="PS50885"/>
    </source>
</evidence>
<keyword evidence="13 14" id="KW-0472">Membrane</keyword>
<keyword evidence="7 14" id="KW-0812">Transmembrane</keyword>
<dbReference type="Gene3D" id="6.10.340.10">
    <property type="match status" value="1"/>
</dbReference>
<dbReference type="SUPFAM" id="SSF55874">
    <property type="entry name" value="ATPase domain of HSP90 chaperone/DNA topoisomerase II/histidine kinase"/>
    <property type="match status" value="1"/>
</dbReference>
<feature type="domain" description="Histidine kinase" evidence="15">
    <location>
        <begin position="151"/>
        <end position="366"/>
    </location>
</feature>
<dbReference type="InterPro" id="IPR036890">
    <property type="entry name" value="HATPase_C_sf"/>
</dbReference>
<dbReference type="InterPro" id="IPR050398">
    <property type="entry name" value="HssS/ArlS-like"/>
</dbReference>
<keyword evidence="12" id="KW-0902">Two-component regulatory system</keyword>
<evidence type="ECO:0000256" key="1">
    <source>
        <dbReference type="ARBA" id="ARBA00000085"/>
    </source>
</evidence>
<dbReference type="CDD" id="cd00075">
    <property type="entry name" value="HATPase"/>
    <property type="match status" value="1"/>
</dbReference>
<evidence type="ECO:0000256" key="5">
    <source>
        <dbReference type="ARBA" id="ARBA00022553"/>
    </source>
</evidence>
<dbReference type="InterPro" id="IPR003594">
    <property type="entry name" value="HATPase_dom"/>
</dbReference>
<dbReference type="PANTHER" id="PTHR45528:SF1">
    <property type="entry name" value="SENSOR HISTIDINE KINASE CPXA"/>
    <property type="match status" value="1"/>
</dbReference>
<dbReference type="EMBL" id="CP097899">
    <property type="protein sequence ID" value="URN94589.1"/>
    <property type="molecule type" value="Genomic_DNA"/>
</dbReference>
<keyword evidence="5" id="KW-0597">Phosphoprotein</keyword>
<dbReference type="CDD" id="cd06225">
    <property type="entry name" value="HAMP"/>
    <property type="match status" value="1"/>
</dbReference>
<dbReference type="FunFam" id="1.10.287.130:FF:000008">
    <property type="entry name" value="Two-component sensor histidine kinase"/>
    <property type="match status" value="1"/>
</dbReference>
<protein>
    <recommendedName>
        <fullName evidence="3">histidine kinase</fullName>
        <ecNumber evidence="3">2.7.13.3</ecNumber>
    </recommendedName>
</protein>
<dbReference type="CDD" id="cd00082">
    <property type="entry name" value="HisKA"/>
    <property type="match status" value="1"/>
</dbReference>
<dbReference type="InterPro" id="IPR003661">
    <property type="entry name" value="HisK_dim/P_dom"/>
</dbReference>
<dbReference type="InterPro" id="IPR036097">
    <property type="entry name" value="HisK_dim/P_sf"/>
</dbReference>
<feature type="transmembrane region" description="Helical" evidence="14">
    <location>
        <begin position="12"/>
        <end position="39"/>
    </location>
</feature>
<dbReference type="SUPFAM" id="SSF158472">
    <property type="entry name" value="HAMP domain-like"/>
    <property type="match status" value="1"/>
</dbReference>
<evidence type="ECO:0000256" key="10">
    <source>
        <dbReference type="ARBA" id="ARBA00022840"/>
    </source>
</evidence>
<evidence type="ECO:0000256" key="12">
    <source>
        <dbReference type="ARBA" id="ARBA00023012"/>
    </source>
</evidence>
<evidence type="ECO:0000256" key="14">
    <source>
        <dbReference type="SAM" id="Phobius"/>
    </source>
</evidence>
<gene>
    <name evidence="17" type="ORF">NAG76_22695</name>
</gene>
<feature type="transmembrane region" description="Helical" evidence="14">
    <location>
        <begin position="59"/>
        <end position="78"/>
    </location>
</feature>
<keyword evidence="6" id="KW-0808">Transferase</keyword>
<feature type="domain" description="HAMP" evidence="16">
    <location>
        <begin position="84"/>
        <end position="136"/>
    </location>
</feature>
<evidence type="ECO:0000256" key="9">
    <source>
        <dbReference type="ARBA" id="ARBA00022777"/>
    </source>
</evidence>
<dbReference type="SMART" id="SM00387">
    <property type="entry name" value="HATPase_c"/>
    <property type="match status" value="1"/>
</dbReference>
<comment type="catalytic activity">
    <reaction evidence="1">
        <text>ATP + protein L-histidine = ADP + protein N-phospho-L-histidine.</text>
        <dbReference type="EC" id="2.7.13.3"/>
    </reaction>
</comment>
<dbReference type="PROSITE" id="PS50885">
    <property type="entry name" value="HAMP"/>
    <property type="match status" value="1"/>
</dbReference>
<dbReference type="PRINTS" id="PR00344">
    <property type="entry name" value="BCTRLSENSOR"/>
</dbReference>
<dbReference type="InterPro" id="IPR005467">
    <property type="entry name" value="His_kinase_dom"/>
</dbReference>
<evidence type="ECO:0000313" key="17">
    <source>
        <dbReference type="EMBL" id="URN94589.1"/>
    </source>
</evidence>
<dbReference type="PANTHER" id="PTHR45528">
    <property type="entry name" value="SENSOR HISTIDINE KINASE CPXA"/>
    <property type="match status" value="1"/>
</dbReference>
<evidence type="ECO:0000256" key="7">
    <source>
        <dbReference type="ARBA" id="ARBA00022692"/>
    </source>
</evidence>
<evidence type="ECO:0000256" key="2">
    <source>
        <dbReference type="ARBA" id="ARBA00004651"/>
    </source>
</evidence>
<dbReference type="InterPro" id="IPR004358">
    <property type="entry name" value="Sig_transdc_His_kin-like_C"/>
</dbReference>
<evidence type="ECO:0000259" key="15">
    <source>
        <dbReference type="PROSITE" id="PS50109"/>
    </source>
</evidence>
<evidence type="ECO:0000313" key="18">
    <source>
        <dbReference type="Proteomes" id="UP001056756"/>
    </source>
</evidence>
<dbReference type="Gene3D" id="1.10.287.130">
    <property type="match status" value="1"/>
</dbReference>
<dbReference type="Pfam" id="PF02518">
    <property type="entry name" value="HATPase_c"/>
    <property type="match status" value="1"/>
</dbReference>
<evidence type="ECO:0000256" key="13">
    <source>
        <dbReference type="ARBA" id="ARBA00023136"/>
    </source>
</evidence>
<comment type="subcellular location">
    <subcellularLocation>
        <location evidence="2">Cell membrane</location>
        <topology evidence="2">Multi-pass membrane protein</topology>
    </subcellularLocation>
</comment>
<organism evidence="17 18">
    <name type="scientific">Candidatus Pristimantibacillus lignocellulolyticus</name>
    <dbReference type="NCBI Taxonomy" id="2994561"/>
    <lineage>
        <taxon>Bacteria</taxon>
        <taxon>Bacillati</taxon>
        <taxon>Bacillota</taxon>
        <taxon>Bacilli</taxon>
        <taxon>Bacillales</taxon>
        <taxon>Paenibacillaceae</taxon>
        <taxon>Candidatus Pristimantibacillus</taxon>
    </lineage>
</organism>
<dbReference type="Proteomes" id="UP001056756">
    <property type="component" value="Chromosome"/>
</dbReference>
<dbReference type="PROSITE" id="PS50109">
    <property type="entry name" value="HIS_KIN"/>
    <property type="match status" value="1"/>
</dbReference>
<dbReference type="GO" id="GO:0005524">
    <property type="term" value="F:ATP binding"/>
    <property type="evidence" value="ECO:0007669"/>
    <property type="project" value="UniProtKB-KW"/>
</dbReference>
<dbReference type="KEGG" id="plig:NAG76_22695"/>